<keyword evidence="3" id="KW-1185">Reference proteome</keyword>
<keyword evidence="1" id="KW-0812">Transmembrane</keyword>
<accession>A0A9P5JVR8</accession>
<proteinExistence type="predicted"/>
<reference evidence="2" key="1">
    <citation type="submission" date="2019-10" db="EMBL/GenBank/DDBJ databases">
        <authorList>
            <consortium name="DOE Joint Genome Institute"/>
            <person name="Kuo A."/>
            <person name="Miyauchi S."/>
            <person name="Kiss E."/>
            <person name="Drula E."/>
            <person name="Kohler A."/>
            <person name="Sanchez-Garcia M."/>
            <person name="Andreopoulos B."/>
            <person name="Barry K.W."/>
            <person name="Bonito G."/>
            <person name="Buee M."/>
            <person name="Carver A."/>
            <person name="Chen C."/>
            <person name="Cichocki N."/>
            <person name="Clum A."/>
            <person name="Culley D."/>
            <person name="Crous P.W."/>
            <person name="Fauchery L."/>
            <person name="Girlanda M."/>
            <person name="Hayes R."/>
            <person name="Keri Z."/>
            <person name="LaButti K."/>
            <person name="Lipzen A."/>
            <person name="Lombard V."/>
            <person name="Magnuson J."/>
            <person name="Maillard F."/>
            <person name="Morin E."/>
            <person name="Murat C."/>
            <person name="Nolan M."/>
            <person name="Ohm R."/>
            <person name="Pangilinan J."/>
            <person name="Pereira M."/>
            <person name="Perotto S."/>
            <person name="Peter M."/>
            <person name="Riley R."/>
            <person name="Sitrit Y."/>
            <person name="Stielow B."/>
            <person name="Szollosi G."/>
            <person name="Zifcakova L."/>
            <person name="Stursova M."/>
            <person name="Spatafora J.W."/>
            <person name="Tedersoo L."/>
            <person name="Vaario L.-M."/>
            <person name="Yamada A."/>
            <person name="Yan M."/>
            <person name="Wang P."/>
            <person name="Xu J."/>
            <person name="Bruns T."/>
            <person name="Baldrian P."/>
            <person name="Vilgalys R."/>
            <person name="Henrissat B."/>
            <person name="Grigoriev I.V."/>
            <person name="Hibbett D."/>
            <person name="Nagy L.G."/>
            <person name="Martin F.M."/>
        </authorList>
    </citation>
    <scope>NUCLEOTIDE SEQUENCE</scope>
    <source>
        <strain evidence="2">Prilba</strain>
    </source>
</reference>
<evidence type="ECO:0000313" key="2">
    <source>
        <dbReference type="EMBL" id="KAF8467516.1"/>
    </source>
</evidence>
<dbReference type="AlphaFoldDB" id="A0A9P5JVR8"/>
<protein>
    <submittedName>
        <fullName evidence="2">Uncharacterized protein</fullName>
    </submittedName>
</protein>
<dbReference type="Proteomes" id="UP000759537">
    <property type="component" value="Unassembled WGS sequence"/>
</dbReference>
<dbReference type="EMBL" id="WHVB01000036">
    <property type="protein sequence ID" value="KAF8467516.1"/>
    <property type="molecule type" value="Genomic_DNA"/>
</dbReference>
<evidence type="ECO:0000313" key="3">
    <source>
        <dbReference type="Proteomes" id="UP000759537"/>
    </source>
</evidence>
<keyword evidence="1" id="KW-0472">Membrane</keyword>
<feature type="transmembrane region" description="Helical" evidence="1">
    <location>
        <begin position="47"/>
        <end position="65"/>
    </location>
</feature>
<name>A0A9P5JVR8_9AGAM</name>
<sequence>MCMNEGSGTDTSMGASSECNGAWTHDHIRVHEGVRHGHGRGMSMGMAWAWGVGVGVGIGMSMSMGTGNQSIQRGTTYLTQPSSEGGCMDMGEDVEEVEAKGWASSGRWHWHVDWE</sequence>
<organism evidence="2 3">
    <name type="scientific">Russula ochroleuca</name>
    <dbReference type="NCBI Taxonomy" id="152965"/>
    <lineage>
        <taxon>Eukaryota</taxon>
        <taxon>Fungi</taxon>
        <taxon>Dikarya</taxon>
        <taxon>Basidiomycota</taxon>
        <taxon>Agaricomycotina</taxon>
        <taxon>Agaricomycetes</taxon>
        <taxon>Russulales</taxon>
        <taxon>Russulaceae</taxon>
        <taxon>Russula</taxon>
    </lineage>
</organism>
<comment type="caution">
    <text evidence="2">The sequence shown here is derived from an EMBL/GenBank/DDBJ whole genome shotgun (WGS) entry which is preliminary data.</text>
</comment>
<keyword evidence="1" id="KW-1133">Transmembrane helix</keyword>
<reference evidence="2" key="2">
    <citation type="journal article" date="2020" name="Nat. Commun.">
        <title>Large-scale genome sequencing of mycorrhizal fungi provides insights into the early evolution of symbiotic traits.</title>
        <authorList>
            <person name="Miyauchi S."/>
            <person name="Kiss E."/>
            <person name="Kuo A."/>
            <person name="Drula E."/>
            <person name="Kohler A."/>
            <person name="Sanchez-Garcia M."/>
            <person name="Morin E."/>
            <person name="Andreopoulos B."/>
            <person name="Barry K.W."/>
            <person name="Bonito G."/>
            <person name="Buee M."/>
            <person name="Carver A."/>
            <person name="Chen C."/>
            <person name="Cichocki N."/>
            <person name="Clum A."/>
            <person name="Culley D."/>
            <person name="Crous P.W."/>
            <person name="Fauchery L."/>
            <person name="Girlanda M."/>
            <person name="Hayes R.D."/>
            <person name="Keri Z."/>
            <person name="LaButti K."/>
            <person name="Lipzen A."/>
            <person name="Lombard V."/>
            <person name="Magnuson J."/>
            <person name="Maillard F."/>
            <person name="Murat C."/>
            <person name="Nolan M."/>
            <person name="Ohm R.A."/>
            <person name="Pangilinan J."/>
            <person name="Pereira M.F."/>
            <person name="Perotto S."/>
            <person name="Peter M."/>
            <person name="Pfister S."/>
            <person name="Riley R."/>
            <person name="Sitrit Y."/>
            <person name="Stielow J.B."/>
            <person name="Szollosi G."/>
            <person name="Zifcakova L."/>
            <person name="Stursova M."/>
            <person name="Spatafora J.W."/>
            <person name="Tedersoo L."/>
            <person name="Vaario L.M."/>
            <person name="Yamada A."/>
            <person name="Yan M."/>
            <person name="Wang P."/>
            <person name="Xu J."/>
            <person name="Bruns T."/>
            <person name="Baldrian P."/>
            <person name="Vilgalys R."/>
            <person name="Dunand C."/>
            <person name="Henrissat B."/>
            <person name="Grigoriev I.V."/>
            <person name="Hibbett D."/>
            <person name="Nagy L.G."/>
            <person name="Martin F.M."/>
        </authorList>
    </citation>
    <scope>NUCLEOTIDE SEQUENCE</scope>
    <source>
        <strain evidence="2">Prilba</strain>
    </source>
</reference>
<evidence type="ECO:0000256" key="1">
    <source>
        <dbReference type="SAM" id="Phobius"/>
    </source>
</evidence>
<gene>
    <name evidence="2" type="ORF">DFH94DRAFT_685928</name>
</gene>